<dbReference type="PANTHER" id="PTHR43877:SF1">
    <property type="entry name" value="ACETYLTRANSFERASE"/>
    <property type="match status" value="1"/>
</dbReference>
<accession>A0A2M6W4I2</accession>
<dbReference type="AlphaFoldDB" id="A0A2M6W4I2"/>
<comment type="caution">
    <text evidence="4">The sequence shown here is derived from an EMBL/GenBank/DDBJ whole genome shotgun (WGS) entry which is preliminary data.</text>
</comment>
<organism evidence="4 5">
    <name type="scientific">Candidatus Magasanikbacteria bacterium CG10_big_fil_rev_8_21_14_0_10_40_10</name>
    <dbReference type="NCBI Taxonomy" id="1974648"/>
    <lineage>
        <taxon>Bacteria</taxon>
        <taxon>Candidatus Magasanikiibacteriota</taxon>
    </lineage>
</organism>
<evidence type="ECO:0000259" key="3">
    <source>
        <dbReference type="PROSITE" id="PS51186"/>
    </source>
</evidence>
<dbReference type="InterPro" id="IPR016181">
    <property type="entry name" value="Acyl_CoA_acyltransferase"/>
</dbReference>
<gene>
    <name evidence="4" type="ORF">COU31_01490</name>
</gene>
<evidence type="ECO:0000313" key="5">
    <source>
        <dbReference type="Proteomes" id="UP000231183"/>
    </source>
</evidence>
<dbReference type="EMBL" id="PFBX01000013">
    <property type="protein sequence ID" value="PIT87699.1"/>
    <property type="molecule type" value="Genomic_DNA"/>
</dbReference>
<dbReference type="InterPro" id="IPR050832">
    <property type="entry name" value="Bact_Acetyltransf"/>
</dbReference>
<evidence type="ECO:0000256" key="1">
    <source>
        <dbReference type="ARBA" id="ARBA00022679"/>
    </source>
</evidence>
<protein>
    <submittedName>
        <fullName evidence="4">GNAT family N-acetyltransferase</fullName>
    </submittedName>
</protein>
<evidence type="ECO:0000256" key="2">
    <source>
        <dbReference type="ARBA" id="ARBA00023315"/>
    </source>
</evidence>
<dbReference type="InterPro" id="IPR000182">
    <property type="entry name" value="GNAT_dom"/>
</dbReference>
<reference evidence="5" key="1">
    <citation type="submission" date="2017-09" db="EMBL/GenBank/DDBJ databases">
        <title>Depth-based differentiation of microbial function through sediment-hosted aquifers and enrichment of novel symbionts in the deep terrestrial subsurface.</title>
        <authorList>
            <person name="Probst A.J."/>
            <person name="Ladd B."/>
            <person name="Jarett J.K."/>
            <person name="Geller-Mcgrath D.E."/>
            <person name="Sieber C.M.K."/>
            <person name="Emerson J.B."/>
            <person name="Anantharaman K."/>
            <person name="Thomas B.C."/>
            <person name="Malmstrom R."/>
            <person name="Stieglmeier M."/>
            <person name="Klingl A."/>
            <person name="Woyke T."/>
            <person name="Ryan C.M."/>
            <person name="Banfield J.F."/>
        </authorList>
    </citation>
    <scope>NUCLEOTIDE SEQUENCE [LARGE SCALE GENOMIC DNA]</scope>
</reference>
<keyword evidence="1 4" id="KW-0808">Transferase</keyword>
<keyword evidence="2" id="KW-0012">Acyltransferase</keyword>
<sequence>MNIEKIVKNDCQAIKLIAKDGNKIIGRAYLYLIANDLHDRPYGLMEDVFVEPDYRKHGIGSQLVNALVQEAKAQKCYKLIGCSRNERPKVHELYQNLGFKDFGKEFRMDLE</sequence>
<name>A0A2M6W4I2_9BACT</name>
<dbReference type="GO" id="GO:0016747">
    <property type="term" value="F:acyltransferase activity, transferring groups other than amino-acyl groups"/>
    <property type="evidence" value="ECO:0007669"/>
    <property type="project" value="InterPro"/>
</dbReference>
<dbReference type="Proteomes" id="UP000231183">
    <property type="component" value="Unassembled WGS sequence"/>
</dbReference>
<dbReference type="PANTHER" id="PTHR43877">
    <property type="entry name" value="AMINOALKYLPHOSPHONATE N-ACETYLTRANSFERASE-RELATED-RELATED"/>
    <property type="match status" value="1"/>
</dbReference>
<dbReference type="Pfam" id="PF00583">
    <property type="entry name" value="Acetyltransf_1"/>
    <property type="match status" value="1"/>
</dbReference>
<dbReference type="Gene3D" id="3.40.630.30">
    <property type="match status" value="1"/>
</dbReference>
<dbReference type="CDD" id="cd04301">
    <property type="entry name" value="NAT_SF"/>
    <property type="match status" value="1"/>
</dbReference>
<feature type="domain" description="N-acetyltransferase" evidence="3">
    <location>
        <begin position="1"/>
        <end position="111"/>
    </location>
</feature>
<proteinExistence type="predicted"/>
<dbReference type="PROSITE" id="PS51186">
    <property type="entry name" value="GNAT"/>
    <property type="match status" value="1"/>
</dbReference>
<dbReference type="SUPFAM" id="SSF55729">
    <property type="entry name" value="Acyl-CoA N-acyltransferases (Nat)"/>
    <property type="match status" value="1"/>
</dbReference>
<evidence type="ECO:0000313" key="4">
    <source>
        <dbReference type="EMBL" id="PIT87699.1"/>
    </source>
</evidence>